<organism evidence="2 3">
    <name type="scientific">Rhizobium viscosum</name>
    <name type="common">Arthrobacter viscosus</name>
    <dbReference type="NCBI Taxonomy" id="1673"/>
    <lineage>
        <taxon>Bacteria</taxon>
        <taxon>Pseudomonadati</taxon>
        <taxon>Pseudomonadota</taxon>
        <taxon>Alphaproteobacteria</taxon>
        <taxon>Hyphomicrobiales</taxon>
        <taxon>Rhizobiaceae</taxon>
        <taxon>Rhizobium/Agrobacterium group</taxon>
        <taxon>Rhizobium</taxon>
    </lineage>
</organism>
<protein>
    <submittedName>
        <fullName evidence="2">Uncharacterized protein</fullName>
    </submittedName>
</protein>
<evidence type="ECO:0000256" key="1">
    <source>
        <dbReference type="SAM" id="Phobius"/>
    </source>
</evidence>
<keyword evidence="1" id="KW-1133">Transmembrane helix</keyword>
<feature type="transmembrane region" description="Helical" evidence="1">
    <location>
        <begin position="32"/>
        <end position="53"/>
    </location>
</feature>
<feature type="transmembrane region" description="Helical" evidence="1">
    <location>
        <begin position="59"/>
        <end position="77"/>
    </location>
</feature>
<evidence type="ECO:0000313" key="3">
    <source>
        <dbReference type="Proteomes" id="UP000620262"/>
    </source>
</evidence>
<accession>A0ABR9J2L1</accession>
<comment type="caution">
    <text evidence="2">The sequence shown here is derived from an EMBL/GenBank/DDBJ whole genome shotgun (WGS) entry which is preliminary data.</text>
</comment>
<proteinExistence type="predicted"/>
<name>A0ABR9J2L1_RHIVS</name>
<reference evidence="2 3" key="1">
    <citation type="submission" date="2020-10" db="EMBL/GenBank/DDBJ databases">
        <title>Sequencing the genomes of 1000 actinobacteria strains.</title>
        <authorList>
            <person name="Klenk H.-P."/>
        </authorList>
    </citation>
    <scope>NUCLEOTIDE SEQUENCE [LARGE SCALE GENOMIC DNA]</scope>
    <source>
        <strain evidence="2 3">DSM 7307</strain>
    </source>
</reference>
<keyword evidence="1" id="KW-0472">Membrane</keyword>
<dbReference type="Proteomes" id="UP000620262">
    <property type="component" value="Unassembled WGS sequence"/>
</dbReference>
<dbReference type="RefSeq" id="WP_192733292.1">
    <property type="nucleotide sequence ID" value="NZ_BAAAVL010000003.1"/>
</dbReference>
<gene>
    <name evidence="2" type="ORF">H4W29_006941</name>
</gene>
<keyword evidence="3" id="KW-1185">Reference proteome</keyword>
<dbReference type="EMBL" id="JADBEC010000003">
    <property type="protein sequence ID" value="MBE1509694.1"/>
    <property type="molecule type" value="Genomic_DNA"/>
</dbReference>
<evidence type="ECO:0000313" key="2">
    <source>
        <dbReference type="EMBL" id="MBE1509694.1"/>
    </source>
</evidence>
<sequence>MPFAGLAQHCQQNPPFFACRAQSSAFPATNVIWGWFNFLVAFLLFANIGPLYVGTPGDTVFVSVGVLATGILLARIFERDNA</sequence>
<keyword evidence="1" id="KW-0812">Transmembrane</keyword>